<dbReference type="SUPFAM" id="SSF52266">
    <property type="entry name" value="SGNH hydrolase"/>
    <property type="match status" value="1"/>
</dbReference>
<dbReference type="RefSeq" id="WP_103464266.1">
    <property type="nucleotide sequence ID" value="NZ_PPXC01000002.1"/>
</dbReference>
<reference evidence="2 3" key="1">
    <citation type="submission" date="2018-01" db="EMBL/GenBank/DDBJ databases">
        <title>Arthrobacter sp. nov., from glaciers in China.</title>
        <authorList>
            <person name="Liu Q."/>
            <person name="Xin Y.-H."/>
        </authorList>
    </citation>
    <scope>NUCLEOTIDE SEQUENCE [LARGE SCALE GENOMIC DNA]</scope>
    <source>
        <strain evidence="2 3">HLT2-12-2</strain>
    </source>
</reference>
<dbReference type="GO" id="GO:0016787">
    <property type="term" value="F:hydrolase activity"/>
    <property type="evidence" value="ECO:0007669"/>
    <property type="project" value="UniProtKB-KW"/>
</dbReference>
<dbReference type="PANTHER" id="PTHR43784:SF2">
    <property type="entry name" value="GDSL-LIKE LIPASE_ACYLHYDROLASE, PUTATIVE (AFU_ORTHOLOGUE AFUA_2G00820)-RELATED"/>
    <property type="match status" value="1"/>
</dbReference>
<dbReference type="Proteomes" id="UP000237061">
    <property type="component" value="Unassembled WGS sequence"/>
</dbReference>
<dbReference type="PANTHER" id="PTHR43784">
    <property type="entry name" value="GDSL-LIKE LIPASE/ACYLHYDROLASE, PUTATIVE (AFU_ORTHOLOGUE AFUA_2G00820)-RELATED"/>
    <property type="match status" value="1"/>
</dbReference>
<sequence>MDLQRGNRLEGLPHALPLHGPTHAAVPSPVGGRHPWRRFVALGDSFTEGIDDPEPSSALGYRGWADRVAEELSVGVPDFAYANLAVRGQLLHEVVETQLGPAVRLGPDLVSLQAGGNDLLHRGADPDKLAGIMESAVEVLRGQGIGVVLFVGPDSGRSTVLGQFRTKMAIYNENLRSIADRHDAVVADLWAMTELHDIRMWSKDRLHPSAVGHHAVAIMVLDTLNVEHSLLPLSPKPLPAKSWREARAEDIVWARDYLVPWVLRGIKRQSPSLHFEPKRPLAAPLFGNTVPPELDHR</sequence>
<dbReference type="InterPro" id="IPR013830">
    <property type="entry name" value="SGNH_hydro"/>
</dbReference>
<gene>
    <name evidence="2" type="ORF">CVS27_03045</name>
</gene>
<dbReference type="InterPro" id="IPR053140">
    <property type="entry name" value="GDSL_Rv0518-like"/>
</dbReference>
<comment type="caution">
    <text evidence="2">The sequence shown here is derived from an EMBL/GenBank/DDBJ whole genome shotgun (WGS) entry which is preliminary data.</text>
</comment>
<evidence type="ECO:0000259" key="1">
    <source>
        <dbReference type="Pfam" id="PF13472"/>
    </source>
</evidence>
<keyword evidence="3" id="KW-1185">Reference proteome</keyword>
<dbReference type="CDD" id="cd01832">
    <property type="entry name" value="SGNH_hydrolase_like_1"/>
    <property type="match status" value="1"/>
</dbReference>
<name>A0A2S4A0Q0_ARTGL</name>
<dbReference type="AlphaFoldDB" id="A0A2S4A0Q0"/>
<keyword evidence="2" id="KW-0378">Hydrolase</keyword>
<evidence type="ECO:0000313" key="3">
    <source>
        <dbReference type="Proteomes" id="UP000237061"/>
    </source>
</evidence>
<evidence type="ECO:0000313" key="2">
    <source>
        <dbReference type="EMBL" id="POH74859.1"/>
    </source>
</evidence>
<dbReference type="Gene3D" id="3.40.50.1110">
    <property type="entry name" value="SGNH hydrolase"/>
    <property type="match status" value="1"/>
</dbReference>
<protein>
    <submittedName>
        <fullName evidence="2">SGNH hydrolase</fullName>
    </submittedName>
</protein>
<proteinExistence type="predicted"/>
<dbReference type="EMBL" id="PPXC01000002">
    <property type="protein sequence ID" value="POH74859.1"/>
    <property type="molecule type" value="Genomic_DNA"/>
</dbReference>
<feature type="domain" description="SGNH hydrolase-type esterase" evidence="1">
    <location>
        <begin position="41"/>
        <end position="214"/>
    </location>
</feature>
<organism evidence="2 3">
    <name type="scientific">Arthrobacter glacialis</name>
    <dbReference type="NCBI Taxonomy" id="1664"/>
    <lineage>
        <taxon>Bacteria</taxon>
        <taxon>Bacillati</taxon>
        <taxon>Actinomycetota</taxon>
        <taxon>Actinomycetes</taxon>
        <taxon>Micrococcales</taxon>
        <taxon>Micrococcaceae</taxon>
        <taxon>Arthrobacter</taxon>
    </lineage>
</organism>
<dbReference type="InterPro" id="IPR036514">
    <property type="entry name" value="SGNH_hydro_sf"/>
</dbReference>
<accession>A0A2S4A0Q0</accession>
<dbReference type="Pfam" id="PF13472">
    <property type="entry name" value="Lipase_GDSL_2"/>
    <property type="match status" value="1"/>
</dbReference>